<feature type="domain" description="N-acetyltransferase" evidence="1">
    <location>
        <begin position="11"/>
        <end position="170"/>
    </location>
</feature>
<dbReference type="PANTHER" id="PTHR43441:SF10">
    <property type="entry name" value="ACETYLTRANSFERASE"/>
    <property type="match status" value="1"/>
</dbReference>
<evidence type="ECO:0000313" key="2">
    <source>
        <dbReference type="EMBL" id="OWQ55189.1"/>
    </source>
</evidence>
<dbReference type="EMBL" id="NIVS01000013">
    <property type="protein sequence ID" value="OWQ55189.1"/>
    <property type="molecule type" value="Genomic_DNA"/>
</dbReference>
<dbReference type="GO" id="GO:0008999">
    <property type="term" value="F:protein-N-terminal-alanine acetyltransferase activity"/>
    <property type="evidence" value="ECO:0007669"/>
    <property type="project" value="TreeGrafter"/>
</dbReference>
<dbReference type="InterPro" id="IPR000182">
    <property type="entry name" value="GNAT_dom"/>
</dbReference>
<accession>A0A246HPG8</accession>
<dbReference type="InterPro" id="IPR051908">
    <property type="entry name" value="Ribosomal_N-acetyltransferase"/>
</dbReference>
<dbReference type="OrthoDB" id="5292292at2"/>
<dbReference type="GO" id="GO:1990189">
    <property type="term" value="F:protein N-terminal-serine acetyltransferase activity"/>
    <property type="evidence" value="ECO:0007669"/>
    <property type="project" value="TreeGrafter"/>
</dbReference>
<dbReference type="AlphaFoldDB" id="A0A246HPG8"/>
<comment type="caution">
    <text evidence="2">The sequence shown here is derived from an EMBL/GenBank/DDBJ whole genome shotgun (WGS) entry which is preliminary data.</text>
</comment>
<dbReference type="PANTHER" id="PTHR43441">
    <property type="entry name" value="RIBOSOMAL-PROTEIN-SERINE ACETYLTRANSFERASE"/>
    <property type="match status" value="1"/>
</dbReference>
<dbReference type="GO" id="GO:0005737">
    <property type="term" value="C:cytoplasm"/>
    <property type="evidence" value="ECO:0007669"/>
    <property type="project" value="TreeGrafter"/>
</dbReference>
<keyword evidence="2" id="KW-0808">Transferase</keyword>
<dbReference type="Proteomes" id="UP000198157">
    <property type="component" value="Unassembled WGS sequence"/>
</dbReference>
<gene>
    <name evidence="2" type="ORF">CEE60_06195</name>
</gene>
<dbReference type="SUPFAM" id="SSF55729">
    <property type="entry name" value="Acyl-CoA N-acyltransferases (Nat)"/>
    <property type="match status" value="1"/>
</dbReference>
<evidence type="ECO:0000259" key="1">
    <source>
        <dbReference type="PROSITE" id="PS51186"/>
    </source>
</evidence>
<dbReference type="Gene3D" id="3.40.630.30">
    <property type="match status" value="1"/>
</dbReference>
<proteinExistence type="predicted"/>
<dbReference type="PROSITE" id="PS51186">
    <property type="entry name" value="GNAT"/>
    <property type="match status" value="1"/>
</dbReference>
<evidence type="ECO:0000313" key="3">
    <source>
        <dbReference type="Proteomes" id="UP000198157"/>
    </source>
</evidence>
<organism evidence="2 3">
    <name type="scientific">Stenotrophomonas maltophilia</name>
    <name type="common">Pseudomonas maltophilia</name>
    <name type="synonym">Xanthomonas maltophilia</name>
    <dbReference type="NCBI Taxonomy" id="40324"/>
    <lineage>
        <taxon>Bacteria</taxon>
        <taxon>Pseudomonadati</taxon>
        <taxon>Pseudomonadota</taxon>
        <taxon>Gammaproteobacteria</taxon>
        <taxon>Lysobacterales</taxon>
        <taxon>Lysobacteraceae</taxon>
        <taxon>Stenotrophomonas</taxon>
        <taxon>Stenotrophomonas maltophilia group</taxon>
    </lineage>
</organism>
<sequence length="178" mass="19287">MDAGPLHAEGLLLRPFEDADAAPFAAAVRESAEGMQRWMPWSSVDYRVEQALQWFQACRDGWAAGTACEYGIFEQDTAAFVGGAGLNRIQSDPRFCNLGYWVRQSCRGRGVAPRVVRALAAQAFGPLGLQRVEIVVAVGNLASERVAVKSGALREGVARNRLVIDGRPADAHMFSLVP</sequence>
<reference evidence="2 3" key="1">
    <citation type="submission" date="2017-06" db="EMBL/GenBank/DDBJ databases">
        <authorList>
            <person name="Kim H.J."/>
            <person name="Triplett B.A."/>
        </authorList>
    </citation>
    <scope>NUCLEOTIDE SEQUENCE [LARGE SCALE GENOMIC DNA]</scope>
    <source>
        <strain evidence="2 3">13146</strain>
    </source>
</reference>
<protein>
    <submittedName>
        <fullName evidence="2">GNAT family N-acetyltransferase</fullName>
    </submittedName>
</protein>
<dbReference type="Pfam" id="PF13302">
    <property type="entry name" value="Acetyltransf_3"/>
    <property type="match status" value="1"/>
</dbReference>
<dbReference type="InterPro" id="IPR016181">
    <property type="entry name" value="Acyl_CoA_acyltransferase"/>
</dbReference>
<name>A0A246HPG8_STEMA</name>